<evidence type="ECO:0000256" key="12">
    <source>
        <dbReference type="ARBA" id="ARBA00046288"/>
    </source>
</evidence>
<keyword evidence="10" id="KW-0325">Glycoprotein</keyword>
<dbReference type="InParanoid" id="A0A4W6D8Z4"/>
<feature type="region of interest" description="Disordered" evidence="15">
    <location>
        <begin position="257"/>
        <end position="279"/>
    </location>
</feature>
<dbReference type="AlphaFoldDB" id="A0A4W6D8Z4"/>
<name>A0A4W6D8Z4_LATCA</name>
<dbReference type="InterPro" id="IPR028927">
    <property type="entry name" value="Man-6-P_rcpt"/>
</dbReference>
<feature type="chain" id="PRO_5044612973" description="Cation-dependent mannose-6-phosphate receptor" evidence="17">
    <location>
        <begin position="31"/>
        <end position="279"/>
    </location>
</feature>
<evidence type="ECO:0000256" key="14">
    <source>
        <dbReference type="ARBA" id="ARBA00069343"/>
    </source>
</evidence>
<dbReference type="KEGG" id="lcf:108887332"/>
<dbReference type="PROSITE" id="PS51914">
    <property type="entry name" value="MRH"/>
    <property type="match status" value="1"/>
</dbReference>
<dbReference type="SUPFAM" id="SSF50911">
    <property type="entry name" value="Mannose 6-phosphate receptor domain"/>
    <property type="match status" value="1"/>
</dbReference>
<evidence type="ECO:0000256" key="17">
    <source>
        <dbReference type="SAM" id="SignalP"/>
    </source>
</evidence>
<evidence type="ECO:0000256" key="7">
    <source>
        <dbReference type="ARBA" id="ARBA00023136"/>
    </source>
</evidence>
<keyword evidence="11" id="KW-0458">Lysosome</keyword>
<evidence type="ECO:0000256" key="15">
    <source>
        <dbReference type="SAM" id="MobiDB-lite"/>
    </source>
</evidence>
<evidence type="ECO:0000259" key="18">
    <source>
        <dbReference type="PROSITE" id="PS51914"/>
    </source>
</evidence>
<dbReference type="CTD" id="4074"/>
<reference evidence="20" key="1">
    <citation type="submission" date="2015-09" db="EMBL/GenBank/DDBJ databases">
        <authorList>
            <person name="Sai Rama Sridatta P."/>
        </authorList>
    </citation>
    <scope>NUCLEOTIDE SEQUENCE [LARGE SCALE GENOMIC DNA]</scope>
</reference>
<feature type="signal peptide" evidence="17">
    <location>
        <begin position="1"/>
        <end position="30"/>
    </location>
</feature>
<feature type="domain" description="MRH" evidence="18">
    <location>
        <begin position="35"/>
        <end position="183"/>
    </location>
</feature>
<dbReference type="GO" id="GO:0005768">
    <property type="term" value="C:endosome"/>
    <property type="evidence" value="ECO:0007669"/>
    <property type="project" value="InterPro"/>
</dbReference>
<keyword evidence="20" id="KW-1185">Reference proteome</keyword>
<dbReference type="Proteomes" id="UP000694890">
    <property type="component" value="Linkage group LG15"/>
</dbReference>
<dbReference type="GO" id="GO:0006622">
    <property type="term" value="P:protein targeting to lysosome"/>
    <property type="evidence" value="ECO:0007669"/>
    <property type="project" value="Ensembl"/>
</dbReference>
<evidence type="ECO:0000256" key="9">
    <source>
        <dbReference type="ARBA" id="ARBA00023170"/>
    </source>
</evidence>
<evidence type="ECO:0000313" key="19">
    <source>
        <dbReference type="Ensembl" id="ENSLCAP00010021613.1"/>
    </source>
</evidence>
<keyword evidence="9 21" id="KW-0675">Receptor</keyword>
<dbReference type="PANTHER" id="PTHR15071">
    <property type="entry name" value="MANNOSE-6-PHOSPHATE RECEPTOR FAMILY MEMBER"/>
    <property type="match status" value="1"/>
</dbReference>
<evidence type="ECO:0000256" key="3">
    <source>
        <dbReference type="ARBA" id="ARBA00022553"/>
    </source>
</evidence>
<reference evidence="19" key="3">
    <citation type="submission" date="2025-05" db="UniProtKB">
        <authorList>
            <consortium name="Ensembl"/>
        </authorList>
    </citation>
    <scope>IDENTIFICATION</scope>
</reference>
<dbReference type="PANTHER" id="PTHR15071:SF29">
    <property type="entry name" value="CATION-DEPENDENT MANNOSE-6-PHOSPHATE RECEPTOR"/>
    <property type="match status" value="1"/>
</dbReference>
<keyword evidence="7 16" id="KW-0472">Membrane</keyword>
<sequence length="279" mass="30610">MKLLSCPSGGPLLVWTLAVQLVLCGSGVYASEGTDNCKLLLHSEKQQTALKRLAPLINKNFTVETTSDEGSYTYWFQVCGDAGGIPGAGVIQINTKAEAKKTTVIGSYNATEAIGGSDWVMLMYKNGDKYEGHCSKENRRATIMISCDRNVEMGNLEVILEERDKDHECFYLFELDSSAVCPAVESKLSTGSILLIIGVCLVAVYLIGGFLYQRLIVGAKGMEQFPNYTFWVEVGNLSADGCDFVCRSGNREESPAYRGVAQDTLEEEPEERDDHLLPM</sequence>
<dbReference type="Ensembl" id="ENSLCAT00010022082.1">
    <property type="protein sequence ID" value="ENSLCAP00010021613.1"/>
    <property type="gene ID" value="ENSLCAG00010010180.1"/>
</dbReference>
<comment type="subcellular location">
    <subcellularLocation>
        <location evidence="12">Endomembrane system</location>
        <topology evidence="12">Single-pass type I membrane protein</topology>
    </subcellularLocation>
    <subcellularLocation>
        <location evidence="1">Lysosome membrane</location>
        <topology evidence="1">Single-pass membrane protein</topology>
    </subcellularLocation>
</comment>
<comment type="function">
    <text evidence="13">Transport of phosphorylated lysosomal enzymes from the Golgi complex and the cell surface to lysosomes. Lysosomal enzymes bearing phosphomannosyl residues bind specifically to mannose-6-phosphate receptors in the Golgi apparatus and the resulting receptor-ligand complex is transported to an acidic prelyosomal compartment where the low pH mediates the dissociation of the complex.</text>
</comment>
<evidence type="ECO:0000313" key="20">
    <source>
        <dbReference type="Proteomes" id="UP000314980"/>
    </source>
</evidence>
<evidence type="ECO:0000256" key="8">
    <source>
        <dbReference type="ARBA" id="ARBA00023157"/>
    </source>
</evidence>
<keyword evidence="4 16" id="KW-0812">Transmembrane</keyword>
<keyword evidence="8" id="KW-1015">Disulfide bond</keyword>
<keyword evidence="5 17" id="KW-0732">Signal</keyword>
<evidence type="ECO:0000256" key="6">
    <source>
        <dbReference type="ARBA" id="ARBA00022989"/>
    </source>
</evidence>
<dbReference type="Gene3D" id="2.70.130.10">
    <property type="entry name" value="Mannose-6-phosphate receptor binding domain"/>
    <property type="match status" value="1"/>
</dbReference>
<evidence type="ECO:0000256" key="1">
    <source>
        <dbReference type="ARBA" id="ARBA00004363"/>
    </source>
</evidence>
<keyword evidence="3" id="KW-0597">Phosphoprotein</keyword>
<dbReference type="GO" id="GO:0005765">
    <property type="term" value="C:lysosomal membrane"/>
    <property type="evidence" value="ECO:0007669"/>
    <property type="project" value="UniProtKB-SubCell"/>
</dbReference>
<feature type="transmembrane region" description="Helical" evidence="16">
    <location>
        <begin position="191"/>
        <end position="212"/>
    </location>
</feature>
<accession>A0A4W6D8Z4</accession>
<evidence type="ECO:0000256" key="16">
    <source>
        <dbReference type="SAM" id="Phobius"/>
    </source>
</evidence>
<evidence type="ECO:0000313" key="21">
    <source>
        <dbReference type="RefSeq" id="XP_018538217.1"/>
    </source>
</evidence>
<dbReference type="FunFam" id="2.70.130.10:FF:000008">
    <property type="entry name" value="Cation-dependent mannose-6-phosphate receptor"/>
    <property type="match status" value="1"/>
</dbReference>
<keyword evidence="2" id="KW-0813">Transport</keyword>
<evidence type="ECO:0000256" key="5">
    <source>
        <dbReference type="ARBA" id="ARBA00022729"/>
    </source>
</evidence>
<evidence type="ECO:0000256" key="4">
    <source>
        <dbReference type="ARBA" id="ARBA00022692"/>
    </source>
</evidence>
<dbReference type="STRING" id="8187.ENSLCAP00010021613"/>
<keyword evidence="6 16" id="KW-1133">Transmembrane helix</keyword>
<dbReference type="GeneTree" id="ENSGT00390000002109"/>
<dbReference type="InterPro" id="IPR000296">
    <property type="entry name" value="Man-6-P_rcpt_cation_dep"/>
</dbReference>
<reference evidence="21" key="2">
    <citation type="submission" date="2025-04" db="UniProtKB">
        <authorList>
            <consortium name="RefSeq"/>
        </authorList>
    </citation>
    <scope>IDENTIFICATION</scope>
    <source>
        <tissue evidence="21">Brain</tissue>
    </source>
</reference>
<protein>
    <recommendedName>
        <fullName evidence="14">Cation-dependent mannose-6-phosphate receptor</fullName>
    </recommendedName>
</protein>
<dbReference type="InterPro" id="IPR009011">
    <property type="entry name" value="Man6P_isomerase_rcpt-bd_dom_sf"/>
</dbReference>
<dbReference type="RefSeq" id="XP_018538217.1">
    <property type="nucleotide sequence ID" value="XM_018682701.2"/>
</dbReference>
<evidence type="ECO:0000256" key="13">
    <source>
        <dbReference type="ARBA" id="ARBA00059814"/>
    </source>
</evidence>
<dbReference type="GO" id="GO:0005802">
    <property type="term" value="C:trans-Golgi network"/>
    <property type="evidence" value="ECO:0007669"/>
    <property type="project" value="Ensembl"/>
</dbReference>
<dbReference type="GeneID" id="108887332"/>
<dbReference type="OrthoDB" id="29460at2759"/>
<gene>
    <name evidence="19" type="primary">M6PR</name>
    <name evidence="21" type="synonym">m6pr</name>
</gene>
<dbReference type="Pfam" id="PF02157">
    <property type="entry name" value="Man-6-P_recep"/>
    <property type="match status" value="1"/>
</dbReference>
<evidence type="ECO:0000256" key="10">
    <source>
        <dbReference type="ARBA" id="ARBA00023180"/>
    </source>
</evidence>
<evidence type="ECO:0000256" key="2">
    <source>
        <dbReference type="ARBA" id="ARBA00022448"/>
    </source>
</evidence>
<dbReference type="GO" id="GO:0005537">
    <property type="term" value="F:D-mannose binding"/>
    <property type="evidence" value="ECO:0007669"/>
    <property type="project" value="Ensembl"/>
</dbReference>
<proteinExistence type="predicted"/>
<evidence type="ECO:0000256" key="11">
    <source>
        <dbReference type="ARBA" id="ARBA00023228"/>
    </source>
</evidence>
<dbReference type="PRINTS" id="PR00715">
    <property type="entry name" value="MAN6PRECEPTR"/>
</dbReference>
<dbReference type="GO" id="GO:0019904">
    <property type="term" value="F:protein domain specific binding"/>
    <property type="evidence" value="ECO:0007669"/>
    <property type="project" value="Ensembl"/>
</dbReference>
<dbReference type="Proteomes" id="UP000314980">
    <property type="component" value="Unassembled WGS sequence"/>
</dbReference>
<organism evidence="19 20">
    <name type="scientific">Lates calcarifer</name>
    <name type="common">Barramundi</name>
    <name type="synonym">Holocentrus calcarifer</name>
    <dbReference type="NCBI Taxonomy" id="8187"/>
    <lineage>
        <taxon>Eukaryota</taxon>
        <taxon>Metazoa</taxon>
        <taxon>Chordata</taxon>
        <taxon>Craniata</taxon>
        <taxon>Vertebrata</taxon>
        <taxon>Euteleostomi</taxon>
        <taxon>Actinopterygii</taxon>
        <taxon>Neopterygii</taxon>
        <taxon>Teleostei</taxon>
        <taxon>Neoteleostei</taxon>
        <taxon>Acanthomorphata</taxon>
        <taxon>Carangaria</taxon>
        <taxon>Carangaria incertae sedis</taxon>
        <taxon>Centropomidae</taxon>
        <taxon>Lates</taxon>
    </lineage>
</organism>
<dbReference type="InterPro" id="IPR044865">
    <property type="entry name" value="MRH_dom"/>
</dbReference>